<keyword evidence="6" id="KW-1185">Reference proteome</keyword>
<sequence length="606" mass="69023">MNRFSTLIILLSHLLVCHSQGFLRVEGINIINDEGPFIIRSIGTGNWMIQEGYMMQSTGAGINTHTQFRNKLHETMGVDRTNKFYAHWLEHHFTKTDLDSLKAWGFNTIRPALHYKWFTLPIEEEERNSIGTIQNTWLNKGFDMLDKLVAWCGENQMYVIFDMHGAPGGQGKDANISDYDPAYLSLWESADNQEKLIALWVKIAERYKNNPWVGGYDIINEPNWDVDGNSKNENGCECQNNAALWSLHQRITNAIRSVDKTHIIFISGNCWGNNYKGFENHALNGYDDNTVLTFHKYWNSNAQNAIQWAIDMRQQYQMPLWMSESGENSNHWFAEAIELFEKNNIGWSWWPVKKSRLNNVLKVTTNEDYYKLVNSWKDGSKPLSAEETYNAVMAYADAHKIENCTIAPDVIFSLNSGSHVRATKPYMHHKTEEWIQCVHYDLGNDGDAYHDALSEDIHDSSSKWAKWNVGNHFRNDGVDIGKDGDGYYVGWTEPGEWLQYTINAVQSGYYKLDIMSAAATAGGQISFLVNGAAQASNIRLPLTESGEEWNSTQIKKIYLPAGEVKVRIRIESGGSNLKAFKLTLYSESSVKEGRKLASSRLVDSGQ</sequence>
<feature type="domain" description="CBM6" evidence="4">
    <location>
        <begin position="465"/>
        <end position="583"/>
    </location>
</feature>
<dbReference type="CDD" id="cd04080">
    <property type="entry name" value="CBM6_cellulase-like"/>
    <property type="match status" value="1"/>
</dbReference>
<dbReference type="InterPro" id="IPR050386">
    <property type="entry name" value="Glycosyl_hydrolase_5"/>
</dbReference>
<gene>
    <name evidence="5" type="ORF">KDU71_15485</name>
</gene>
<dbReference type="InterPro" id="IPR001547">
    <property type="entry name" value="Glyco_hydro_5"/>
</dbReference>
<name>A0A941F7A8_9BACT</name>
<dbReference type="SUPFAM" id="SSF49785">
    <property type="entry name" value="Galactose-binding domain-like"/>
    <property type="match status" value="1"/>
</dbReference>
<dbReference type="Gene3D" id="2.60.120.260">
    <property type="entry name" value="Galactose-binding domain-like"/>
    <property type="match status" value="1"/>
</dbReference>
<dbReference type="GO" id="GO:0030246">
    <property type="term" value="F:carbohydrate binding"/>
    <property type="evidence" value="ECO:0007669"/>
    <property type="project" value="InterPro"/>
</dbReference>
<accession>A0A941F7A8</accession>
<keyword evidence="1 3" id="KW-0378">Hydrolase</keyword>
<protein>
    <submittedName>
        <fullName evidence="5">Cellulase family glycosylhydrolase</fullName>
    </submittedName>
</protein>
<evidence type="ECO:0000259" key="4">
    <source>
        <dbReference type="PROSITE" id="PS51175"/>
    </source>
</evidence>
<dbReference type="EMBL" id="JAGTAR010000025">
    <property type="protein sequence ID" value="MBR8536974.1"/>
    <property type="molecule type" value="Genomic_DNA"/>
</dbReference>
<comment type="caution">
    <text evidence="5">The sequence shown here is derived from an EMBL/GenBank/DDBJ whole genome shotgun (WGS) entry which is preliminary data.</text>
</comment>
<dbReference type="InterPro" id="IPR017853">
    <property type="entry name" value="GH"/>
</dbReference>
<reference evidence="5" key="2">
    <citation type="submission" date="2021-04" db="EMBL/GenBank/DDBJ databases">
        <authorList>
            <person name="Zhang T."/>
            <person name="Zhang Y."/>
            <person name="Lu D."/>
            <person name="Zuo D."/>
            <person name="Du Z."/>
        </authorList>
    </citation>
    <scope>NUCLEOTIDE SEQUENCE</scope>
    <source>
        <strain evidence="5">JR1</strain>
    </source>
</reference>
<dbReference type="PANTHER" id="PTHR31297:SF13">
    <property type="entry name" value="PUTATIVE-RELATED"/>
    <property type="match status" value="1"/>
</dbReference>
<dbReference type="Pfam" id="PF00150">
    <property type="entry name" value="Cellulase"/>
    <property type="match status" value="1"/>
</dbReference>
<organism evidence="5 6">
    <name type="scientific">Carboxylicivirga sediminis</name>
    <dbReference type="NCBI Taxonomy" id="2006564"/>
    <lineage>
        <taxon>Bacteria</taxon>
        <taxon>Pseudomonadati</taxon>
        <taxon>Bacteroidota</taxon>
        <taxon>Bacteroidia</taxon>
        <taxon>Marinilabiliales</taxon>
        <taxon>Marinilabiliaceae</taxon>
        <taxon>Carboxylicivirga</taxon>
    </lineage>
</organism>
<proteinExistence type="inferred from homology"/>
<evidence type="ECO:0000256" key="2">
    <source>
        <dbReference type="ARBA" id="ARBA00023295"/>
    </source>
</evidence>
<evidence type="ECO:0000313" key="5">
    <source>
        <dbReference type="EMBL" id="MBR8536974.1"/>
    </source>
</evidence>
<dbReference type="GO" id="GO:0009251">
    <property type="term" value="P:glucan catabolic process"/>
    <property type="evidence" value="ECO:0007669"/>
    <property type="project" value="TreeGrafter"/>
</dbReference>
<dbReference type="InterPro" id="IPR005084">
    <property type="entry name" value="CBM6"/>
</dbReference>
<dbReference type="AlphaFoldDB" id="A0A941F7A8"/>
<dbReference type="Gene3D" id="3.20.20.80">
    <property type="entry name" value="Glycosidases"/>
    <property type="match status" value="1"/>
</dbReference>
<comment type="similarity">
    <text evidence="3">Belongs to the glycosyl hydrolase 5 (cellulase A) family.</text>
</comment>
<dbReference type="RefSeq" id="WP_212192001.1">
    <property type="nucleotide sequence ID" value="NZ_JAGTAR010000025.1"/>
</dbReference>
<keyword evidence="2 3" id="KW-0326">Glycosidase</keyword>
<dbReference type="InterPro" id="IPR008979">
    <property type="entry name" value="Galactose-bd-like_sf"/>
</dbReference>
<dbReference type="GO" id="GO:0009986">
    <property type="term" value="C:cell surface"/>
    <property type="evidence" value="ECO:0007669"/>
    <property type="project" value="TreeGrafter"/>
</dbReference>
<evidence type="ECO:0000256" key="1">
    <source>
        <dbReference type="ARBA" id="ARBA00022801"/>
    </source>
</evidence>
<dbReference type="GO" id="GO:0008422">
    <property type="term" value="F:beta-glucosidase activity"/>
    <property type="evidence" value="ECO:0007669"/>
    <property type="project" value="TreeGrafter"/>
</dbReference>
<dbReference type="SUPFAM" id="SSF51445">
    <property type="entry name" value="(Trans)glycosidases"/>
    <property type="match status" value="1"/>
</dbReference>
<dbReference type="PROSITE" id="PS51175">
    <property type="entry name" value="CBM6"/>
    <property type="match status" value="1"/>
</dbReference>
<evidence type="ECO:0000256" key="3">
    <source>
        <dbReference type="RuleBase" id="RU361153"/>
    </source>
</evidence>
<reference evidence="5" key="1">
    <citation type="journal article" date="2018" name="Int. J. Syst. Evol. Microbiol.">
        <title>Carboxylicivirga sediminis sp. nov., isolated from coastal sediment.</title>
        <authorList>
            <person name="Wang F.Q."/>
            <person name="Ren L.H."/>
            <person name="Zou R.J."/>
            <person name="Sun Y.Z."/>
            <person name="Liu X.J."/>
            <person name="Jiang F."/>
            <person name="Liu L.J."/>
        </authorList>
    </citation>
    <scope>NUCLEOTIDE SEQUENCE</scope>
    <source>
        <strain evidence="5">JR1</strain>
    </source>
</reference>
<dbReference type="GO" id="GO:0005576">
    <property type="term" value="C:extracellular region"/>
    <property type="evidence" value="ECO:0007669"/>
    <property type="project" value="TreeGrafter"/>
</dbReference>
<dbReference type="PANTHER" id="PTHR31297">
    <property type="entry name" value="GLUCAN ENDO-1,6-BETA-GLUCOSIDASE B"/>
    <property type="match status" value="1"/>
</dbReference>
<dbReference type="Pfam" id="PF03422">
    <property type="entry name" value="CBM_6"/>
    <property type="match status" value="1"/>
</dbReference>
<dbReference type="Proteomes" id="UP000679220">
    <property type="component" value="Unassembled WGS sequence"/>
</dbReference>
<evidence type="ECO:0000313" key="6">
    <source>
        <dbReference type="Proteomes" id="UP000679220"/>
    </source>
</evidence>